<evidence type="ECO:0000313" key="5">
    <source>
        <dbReference type="Proteomes" id="UP000434925"/>
    </source>
</evidence>
<evidence type="ECO:0000313" key="2">
    <source>
        <dbReference type="EMBL" id="KAB0498268.1"/>
    </source>
</evidence>
<evidence type="ECO:0000256" key="1">
    <source>
        <dbReference type="PROSITE-ProRule" id="PRU00339"/>
    </source>
</evidence>
<dbReference type="PROSITE" id="PS50005">
    <property type="entry name" value="TPR"/>
    <property type="match status" value="1"/>
</dbReference>
<dbReference type="EMBL" id="LT629746">
    <property type="protein sequence ID" value="SDT55144.1"/>
    <property type="molecule type" value="Genomic_DNA"/>
</dbReference>
<proteinExistence type="predicted"/>
<sequence>MRIPLESLEPKGRENCLCGSGERFKNCCKDEWRKYDYTKKVNSSDSPVQRLIYLRAHITWYRLCHMAHTVPLLQLKHYDGELLDVDIKALCELVQGARELYGECGIIELYPQMLGELTTAIDDVRWRWAVSCEEALFNLAIKNDYAAARAVLAKYKWQDIRSSELLEVYLDAYSDKLGYIDIITLASKVVELTDSESSRFHYRFLIAIQYFLLNESERAEILAREAVAAYEAIPVAERSVHGRRLLGMAVMQLGRILNDEAMLRNAIDLLVAEVDEKNYKSDAIADIWLQVGECYHILRELYMAEKLYHRSLSIEPTPLANVFLADLQVAMGRPERAKEILDALVPETMSNPNRFDYAIARCNVALFTKDSSDVKNALGLIKKLVAKEPFFKDLIQGLMVALYELPAENGVAQAGSILAKINRYITLNPNVAGVGVNFNAMIDDYLNSKSQK</sequence>
<reference evidence="3" key="2">
    <citation type="submission" date="2016-10" db="EMBL/GenBank/DDBJ databases">
        <authorList>
            <person name="de Groot N.N."/>
        </authorList>
    </citation>
    <scope>NUCLEOTIDE SEQUENCE [LARGE SCALE GENOMIC DNA]</scope>
    <source>
        <strain evidence="3">BS3782</strain>
    </source>
</reference>
<dbReference type="Gene3D" id="1.25.40.10">
    <property type="entry name" value="Tetratricopeptide repeat domain"/>
    <property type="match status" value="1"/>
</dbReference>
<dbReference type="Proteomes" id="UP000434925">
    <property type="component" value="Unassembled WGS sequence"/>
</dbReference>
<name>A0A1H2BAF6_9PSED</name>
<protein>
    <submittedName>
        <fullName evidence="3">Uncharacterized protein</fullName>
    </submittedName>
</protein>
<organism evidence="3 4">
    <name type="scientific">Pseudomonas lini</name>
    <dbReference type="NCBI Taxonomy" id="163011"/>
    <lineage>
        <taxon>Bacteria</taxon>
        <taxon>Pseudomonadati</taxon>
        <taxon>Pseudomonadota</taxon>
        <taxon>Gammaproteobacteria</taxon>
        <taxon>Pseudomonadales</taxon>
        <taxon>Pseudomonadaceae</taxon>
        <taxon>Pseudomonas</taxon>
    </lineage>
</organism>
<dbReference type="InterPro" id="IPR019734">
    <property type="entry name" value="TPR_rpt"/>
</dbReference>
<dbReference type="InterPro" id="IPR011990">
    <property type="entry name" value="TPR-like_helical_dom_sf"/>
</dbReference>
<keyword evidence="4" id="KW-1185">Reference proteome</keyword>
<accession>A0A1H2BAF6</accession>
<dbReference type="RefSeq" id="WP_151152262.1">
    <property type="nucleotide sequence ID" value="NZ_JYLB01000003.1"/>
</dbReference>
<feature type="repeat" description="TPR" evidence="1">
    <location>
        <begin position="285"/>
        <end position="318"/>
    </location>
</feature>
<dbReference type="SMART" id="SM00028">
    <property type="entry name" value="TPR"/>
    <property type="match status" value="2"/>
</dbReference>
<dbReference type="Proteomes" id="UP000182814">
    <property type="component" value="Chromosome I"/>
</dbReference>
<evidence type="ECO:0000313" key="3">
    <source>
        <dbReference type="EMBL" id="SDT55144.1"/>
    </source>
</evidence>
<dbReference type="EMBL" id="VZPO01000013">
    <property type="protein sequence ID" value="KAB0498268.1"/>
    <property type="molecule type" value="Genomic_DNA"/>
</dbReference>
<reference evidence="4" key="1">
    <citation type="submission" date="2016-10" db="EMBL/GenBank/DDBJ databases">
        <authorList>
            <person name="Varghese N."/>
            <person name="Submissions S."/>
        </authorList>
    </citation>
    <scope>NUCLEOTIDE SEQUENCE [LARGE SCALE GENOMIC DNA]</scope>
    <source>
        <strain evidence="4">BS3782</strain>
    </source>
</reference>
<dbReference type="SUPFAM" id="SSF48452">
    <property type="entry name" value="TPR-like"/>
    <property type="match status" value="1"/>
</dbReference>
<keyword evidence="1" id="KW-0802">TPR repeat</keyword>
<reference evidence="2 5" key="3">
    <citation type="submission" date="2019-09" db="EMBL/GenBank/DDBJ databases">
        <title>Draft genome sequences of 48 bacterial type strains from the CCUG.</title>
        <authorList>
            <person name="Tunovic T."/>
            <person name="Pineiro-Iglesias B."/>
            <person name="Unosson C."/>
            <person name="Inganas E."/>
            <person name="Ohlen M."/>
            <person name="Cardew S."/>
            <person name="Jensie-Markopoulos S."/>
            <person name="Salva-Serra F."/>
            <person name="Jaen-Luchoro D."/>
            <person name="Karlsson R."/>
            <person name="Svensson-Stadler L."/>
            <person name="Chun J."/>
            <person name="Moore E."/>
        </authorList>
    </citation>
    <scope>NUCLEOTIDE SEQUENCE [LARGE SCALE GENOMIC DNA]</scope>
    <source>
        <strain evidence="2 5">CCUG 51522</strain>
    </source>
</reference>
<evidence type="ECO:0000313" key="4">
    <source>
        <dbReference type="Proteomes" id="UP000182814"/>
    </source>
</evidence>
<dbReference type="AlphaFoldDB" id="A0A1H2BAF6"/>
<gene>
    <name evidence="2" type="ORF">F7R14_27400</name>
    <name evidence="3" type="ORF">SAMN04490191_5129</name>
</gene>